<feature type="binding site" evidence="3">
    <location>
        <position position="364"/>
    </location>
    <ligand>
        <name>CTP</name>
        <dbReference type="ChEBI" id="CHEBI:37563"/>
    </ligand>
</feature>
<evidence type="ECO:0000259" key="6">
    <source>
        <dbReference type="Pfam" id="PF04127"/>
    </source>
</evidence>
<gene>
    <name evidence="3" type="primary">coaBC</name>
    <name evidence="7" type="ORF">NC00_00160</name>
</gene>
<accession>A0AB34PDQ6</accession>
<feature type="binding site" evidence="3">
    <location>
        <begin position="327"/>
        <end position="330"/>
    </location>
    <ligand>
        <name>CTP</name>
        <dbReference type="ChEBI" id="CHEBI:37563"/>
    </ligand>
</feature>
<dbReference type="NCBIfam" id="TIGR00521">
    <property type="entry name" value="coaBC_dfp"/>
    <property type="match status" value="1"/>
</dbReference>
<dbReference type="InterPro" id="IPR005252">
    <property type="entry name" value="CoaBC"/>
</dbReference>
<comment type="similarity">
    <text evidence="3 4">In the N-terminal section; belongs to the HFCD (homo-oligomeric flavin containing Cys decarboxylase) superfamily.</text>
</comment>
<dbReference type="EC" id="4.1.1.36" evidence="3"/>
<organism evidence="7 8">
    <name type="scientific">Xanthomonas cannabis pv. phaseoli</name>
    <dbReference type="NCBI Taxonomy" id="1885902"/>
    <lineage>
        <taxon>Bacteria</taxon>
        <taxon>Pseudomonadati</taxon>
        <taxon>Pseudomonadota</taxon>
        <taxon>Gammaproteobacteria</taxon>
        <taxon>Lysobacterales</taxon>
        <taxon>Lysobacteraceae</taxon>
        <taxon>Xanthomonas</taxon>
    </lineage>
</organism>
<feature type="binding site" evidence="3">
    <location>
        <position position="346"/>
    </location>
    <ligand>
        <name>CTP</name>
        <dbReference type="ChEBI" id="CHEBI:37563"/>
    </ligand>
</feature>
<feature type="region of interest" description="Phosphopantothenoylcysteine decarboxylase" evidence="3">
    <location>
        <begin position="1"/>
        <end position="213"/>
    </location>
</feature>
<dbReference type="PANTHER" id="PTHR14359:SF6">
    <property type="entry name" value="PHOSPHOPANTOTHENOYLCYSTEINE DECARBOXYLASE"/>
    <property type="match status" value="1"/>
</dbReference>
<evidence type="ECO:0000259" key="5">
    <source>
        <dbReference type="Pfam" id="PF02441"/>
    </source>
</evidence>
<dbReference type="GO" id="GO:0004633">
    <property type="term" value="F:phosphopantothenoylcysteine decarboxylase activity"/>
    <property type="evidence" value="ECO:0007669"/>
    <property type="project" value="UniProtKB-UniRule"/>
</dbReference>
<comment type="pathway">
    <text evidence="3 4">Cofactor biosynthesis; coenzyme A biosynthesis; CoA from (R)-pantothenate: step 2/5.</text>
</comment>
<keyword evidence="2 3" id="KW-0456">Lyase</keyword>
<comment type="caution">
    <text evidence="3">Lacks conserved residue(s) required for the propagation of feature annotation.</text>
</comment>
<keyword evidence="1 3" id="KW-0210">Decarboxylase</keyword>
<dbReference type="GO" id="GO:0015941">
    <property type="term" value="P:pantothenate catabolic process"/>
    <property type="evidence" value="ECO:0007669"/>
    <property type="project" value="InterPro"/>
</dbReference>
<comment type="function">
    <text evidence="3">Catalyzes two sequential steps in the biosynthesis of coenzyme A. In the first step cysteine is conjugated to 4'-phosphopantothenate to form 4-phosphopantothenoylcysteine. In the second step the latter compound is decarboxylated to form 4'-phosphopantotheine.</text>
</comment>
<dbReference type="GO" id="GO:0004632">
    <property type="term" value="F:phosphopantothenate--cysteine ligase activity"/>
    <property type="evidence" value="ECO:0007669"/>
    <property type="project" value="UniProtKB-UniRule"/>
</dbReference>
<dbReference type="Pfam" id="PF04127">
    <property type="entry name" value="DFP"/>
    <property type="match status" value="1"/>
</dbReference>
<evidence type="ECO:0000256" key="2">
    <source>
        <dbReference type="ARBA" id="ARBA00023239"/>
    </source>
</evidence>
<dbReference type="InterPro" id="IPR003382">
    <property type="entry name" value="Flavoprotein"/>
</dbReference>
<feature type="domain" description="Flavoprotein" evidence="5">
    <location>
        <begin position="14"/>
        <end position="181"/>
    </location>
</feature>
<dbReference type="RefSeq" id="WP_047692743.1">
    <property type="nucleotide sequence ID" value="NZ_KN265457.1"/>
</dbReference>
<keyword evidence="3" id="KW-0511">Multifunctional enzyme</keyword>
<comment type="function">
    <text evidence="4">Catalyzes two steps in the biosynthesis of coenzyme A. In the first step cysteine is conjugated to 4'-phosphopantothenate to form 4-phosphopantothenoylcysteine, in the latter compound is decarboxylated to form 4'-phosphopantotheine.</text>
</comment>
<comment type="catalytic activity">
    <reaction evidence="3 4">
        <text>(R)-4'-phosphopantothenate + L-cysteine + CTP = N-[(R)-4-phosphopantothenoyl]-L-cysteine + CMP + diphosphate + H(+)</text>
        <dbReference type="Rhea" id="RHEA:19397"/>
        <dbReference type="ChEBI" id="CHEBI:10986"/>
        <dbReference type="ChEBI" id="CHEBI:15378"/>
        <dbReference type="ChEBI" id="CHEBI:33019"/>
        <dbReference type="ChEBI" id="CHEBI:35235"/>
        <dbReference type="ChEBI" id="CHEBI:37563"/>
        <dbReference type="ChEBI" id="CHEBI:59458"/>
        <dbReference type="ChEBI" id="CHEBI:60377"/>
        <dbReference type="EC" id="6.3.2.5"/>
    </reaction>
</comment>
<dbReference type="EC" id="6.3.2.5" evidence="3"/>
<evidence type="ECO:0000256" key="4">
    <source>
        <dbReference type="RuleBase" id="RU364078"/>
    </source>
</evidence>
<dbReference type="HAMAP" id="MF_02225">
    <property type="entry name" value="CoaBC"/>
    <property type="match status" value="1"/>
</dbReference>
<keyword evidence="3 4" id="KW-0436">Ligase</keyword>
<dbReference type="SUPFAM" id="SSF102645">
    <property type="entry name" value="CoaB-like"/>
    <property type="match status" value="1"/>
</dbReference>
<dbReference type="Pfam" id="PF02441">
    <property type="entry name" value="Flavoprotein"/>
    <property type="match status" value="1"/>
</dbReference>
<comment type="catalytic activity">
    <reaction evidence="3 4">
        <text>N-[(R)-4-phosphopantothenoyl]-L-cysteine + H(+) = (R)-4'-phosphopantetheine + CO2</text>
        <dbReference type="Rhea" id="RHEA:16793"/>
        <dbReference type="ChEBI" id="CHEBI:15378"/>
        <dbReference type="ChEBI" id="CHEBI:16526"/>
        <dbReference type="ChEBI" id="CHEBI:59458"/>
        <dbReference type="ChEBI" id="CHEBI:61723"/>
        <dbReference type="EC" id="4.1.1.36"/>
    </reaction>
</comment>
<protein>
    <recommendedName>
        <fullName evidence="3">Coenzyme A biosynthesis bifunctional protein CoaBC</fullName>
    </recommendedName>
    <alternativeName>
        <fullName evidence="3">DNA/pantothenate metabolism flavoprotein</fullName>
    </alternativeName>
    <alternativeName>
        <fullName evidence="3">Phosphopantothenoylcysteine synthetase/decarboxylase</fullName>
        <shortName evidence="3">PPCS-PPCDC</shortName>
    </alternativeName>
    <domain>
        <recommendedName>
            <fullName evidence="3">Phosphopantothenoylcysteine decarboxylase</fullName>
            <shortName evidence="3">PPC decarboxylase</shortName>
            <shortName evidence="3">PPC-DC</shortName>
            <ecNumber evidence="3">4.1.1.36</ecNumber>
        </recommendedName>
        <alternativeName>
            <fullName evidence="3">CoaC</fullName>
        </alternativeName>
    </domain>
    <domain>
        <recommendedName>
            <fullName evidence="3">Phosphopantothenate--cysteine ligase</fullName>
            <ecNumber evidence="3">6.3.2.5</ecNumber>
        </recommendedName>
        <alternativeName>
            <fullName evidence="3">CoaB</fullName>
        </alternativeName>
        <alternativeName>
            <fullName evidence="3">Phosphopantothenoylcysteine synthetase</fullName>
            <shortName evidence="3">PPC synthetase</shortName>
            <shortName evidence="3">PPC-S</shortName>
        </alternativeName>
    </domain>
</protein>
<evidence type="ECO:0000256" key="3">
    <source>
        <dbReference type="HAMAP-Rule" id="MF_02225"/>
    </source>
</evidence>
<proteinExistence type="inferred from homology"/>
<keyword evidence="3" id="KW-0460">Magnesium</keyword>
<dbReference type="AlphaFoldDB" id="A0AB34PDQ6"/>
<evidence type="ECO:0000256" key="1">
    <source>
        <dbReference type="ARBA" id="ARBA00022793"/>
    </source>
</evidence>
<comment type="similarity">
    <text evidence="3 4">In the C-terminal section; belongs to the PPC synthetase family.</text>
</comment>
<dbReference type="SUPFAM" id="SSF52507">
    <property type="entry name" value="Homo-oligomeric flavin-containing Cys decarboxylases, HFCD"/>
    <property type="match status" value="1"/>
</dbReference>
<dbReference type="PANTHER" id="PTHR14359">
    <property type="entry name" value="HOMO-OLIGOMERIC FLAVIN CONTAINING CYS DECARBOXYLASE FAMILY"/>
    <property type="match status" value="1"/>
</dbReference>
<dbReference type="GO" id="GO:0046872">
    <property type="term" value="F:metal ion binding"/>
    <property type="evidence" value="ECO:0007669"/>
    <property type="project" value="UniProtKB-KW"/>
</dbReference>
<evidence type="ECO:0000313" key="7">
    <source>
        <dbReference type="EMBL" id="KGK59732.1"/>
    </source>
</evidence>
<comment type="cofactor">
    <cofactor evidence="3">
        <name>FMN</name>
        <dbReference type="ChEBI" id="CHEBI:58210"/>
    </cofactor>
    <text evidence="3">Binds 1 FMN per subunit.</text>
</comment>
<dbReference type="GO" id="GO:0015937">
    <property type="term" value="P:coenzyme A biosynthetic process"/>
    <property type="evidence" value="ECO:0007669"/>
    <property type="project" value="UniProtKB-UniRule"/>
</dbReference>
<feature type="binding site" evidence="3">
    <location>
        <position position="360"/>
    </location>
    <ligand>
        <name>CTP</name>
        <dbReference type="ChEBI" id="CHEBI:37563"/>
    </ligand>
</feature>
<sequence length="421" mass="43629">MIGSTQARPLDGQRLLLCVGGGIAAYKSLELVRRLRDAGAQVQVAMTAGAQQFVTPLSFQALSGHPTRTTLWDSAAEQAMGHIELARWADRVVVAPATADLLARLAHGLADDLVTTLCLATAAPLTVAPAMNHRMWLHAATQANVATLRARGVAVVGPDDGPLAEGESGPGRLAEPAAIIAALASDAATLAAAPSVSAAPAFVPSSAQLEGLRIVISAGPTFEDLDPVRYVGNRSSGKMGYALAAAAARQGAEVVLVSGPVHQTTPAGVQRIDVRSAAQMRDVVLGAFPADIYIGAAAVADYTPKRVVAQKIKKTGETLTLELVRTPDILSEVAAQTGALKLVVGFAAETHDVEHYARGKLAAKRLDLIIANQVGIEGGGFESDNNAATAYWQGGERVFPSSSKTDLADQLLALIAERLQA</sequence>
<dbReference type="GO" id="GO:0010181">
    <property type="term" value="F:FMN binding"/>
    <property type="evidence" value="ECO:0007669"/>
    <property type="project" value="UniProtKB-UniRule"/>
</dbReference>
<dbReference type="Gene3D" id="3.40.50.1950">
    <property type="entry name" value="Flavin prenyltransferase-like"/>
    <property type="match status" value="1"/>
</dbReference>
<keyword evidence="3 4" id="KW-0285">Flavoprotein</keyword>
<dbReference type="InterPro" id="IPR036551">
    <property type="entry name" value="Flavin_trans-like"/>
</dbReference>
<feature type="region of interest" description="Phosphopantothenate--cysteine ligase" evidence="3">
    <location>
        <begin position="214"/>
        <end position="421"/>
    </location>
</feature>
<comment type="pathway">
    <text evidence="3 4">Cofactor biosynthesis; coenzyme A biosynthesis; CoA from (R)-pantothenate: step 3/5.</text>
</comment>
<keyword evidence="3" id="KW-0479">Metal-binding</keyword>
<dbReference type="InterPro" id="IPR035929">
    <property type="entry name" value="CoaB-like_sf"/>
</dbReference>
<feature type="binding site" evidence="3">
    <location>
        <position position="301"/>
    </location>
    <ligand>
        <name>CTP</name>
        <dbReference type="ChEBI" id="CHEBI:37563"/>
    </ligand>
</feature>
<comment type="cofactor">
    <cofactor evidence="3">
        <name>Mg(2+)</name>
        <dbReference type="ChEBI" id="CHEBI:18420"/>
    </cofactor>
</comment>
<dbReference type="Gene3D" id="3.40.50.10300">
    <property type="entry name" value="CoaB-like"/>
    <property type="match status" value="1"/>
</dbReference>
<dbReference type="GO" id="GO:0071513">
    <property type="term" value="C:phosphopantothenoylcysteine decarboxylase complex"/>
    <property type="evidence" value="ECO:0007669"/>
    <property type="project" value="TreeGrafter"/>
</dbReference>
<name>A0AB34PDQ6_9XANT</name>
<dbReference type="EMBL" id="JRQI01000002">
    <property type="protein sequence ID" value="KGK59732.1"/>
    <property type="molecule type" value="Genomic_DNA"/>
</dbReference>
<dbReference type="Proteomes" id="UP000029879">
    <property type="component" value="Unassembled WGS sequence"/>
</dbReference>
<reference evidence="7 8" key="1">
    <citation type="submission" date="2014-10" db="EMBL/GenBank/DDBJ databases">
        <title>Genome sequence of a Xanthomonas strain that is pathogenic on beans.</title>
        <authorList>
            <person name="Aritua V."/>
            <person name="Sapp M."/>
            <person name="Harrison J."/>
            <person name="Smith J."/>
            <person name="Studholme D."/>
        </authorList>
    </citation>
    <scope>NUCLEOTIDE SEQUENCE [LARGE SCALE GENOMIC DNA]</scope>
    <source>
        <strain evidence="7 8">Nyagatare</strain>
    </source>
</reference>
<evidence type="ECO:0000313" key="8">
    <source>
        <dbReference type="Proteomes" id="UP000029879"/>
    </source>
</evidence>
<feature type="domain" description="DNA/pantothenate metabolism flavoprotein C-terminal" evidence="6">
    <location>
        <begin position="209"/>
        <end position="417"/>
    </location>
</feature>
<feature type="binding site" evidence="3">
    <location>
        <position position="311"/>
    </location>
    <ligand>
        <name>CTP</name>
        <dbReference type="ChEBI" id="CHEBI:37563"/>
    </ligand>
</feature>
<keyword evidence="3 4" id="KW-0288">FMN</keyword>
<dbReference type="InterPro" id="IPR007085">
    <property type="entry name" value="DNA/pantothenate-metab_flavo_C"/>
</dbReference>
<comment type="caution">
    <text evidence="7">The sequence shown here is derived from an EMBL/GenBank/DDBJ whole genome shotgun (WGS) entry which is preliminary data.</text>
</comment>